<dbReference type="InterPro" id="IPR013747">
    <property type="entry name" value="ACP_syn_III_C"/>
</dbReference>
<dbReference type="GO" id="GO:0004315">
    <property type="term" value="F:3-oxoacyl-[acyl-carrier-protein] synthase activity"/>
    <property type="evidence" value="ECO:0007669"/>
    <property type="project" value="InterPro"/>
</dbReference>
<reference evidence="6" key="1">
    <citation type="submission" date="2017-08" db="EMBL/GenBank/DDBJ databases">
        <title>A dynamic microbial community with high functional redundancy inhabits the cold, oxic subseafloor aquifer.</title>
        <authorList>
            <person name="Tully B.J."/>
            <person name="Wheat C.G."/>
            <person name="Glazer B.T."/>
            <person name="Huber J.A."/>
        </authorList>
    </citation>
    <scope>NUCLEOTIDE SEQUENCE [LARGE SCALE GENOMIC DNA]</scope>
</reference>
<keyword evidence="1" id="KW-0808">Transferase</keyword>
<dbReference type="GO" id="GO:0044550">
    <property type="term" value="P:secondary metabolite biosynthetic process"/>
    <property type="evidence" value="ECO:0007669"/>
    <property type="project" value="TreeGrafter"/>
</dbReference>
<evidence type="ECO:0000256" key="2">
    <source>
        <dbReference type="ARBA" id="ARBA00023315"/>
    </source>
</evidence>
<dbReference type="InterPro" id="IPR016039">
    <property type="entry name" value="Thiolase-like"/>
</dbReference>
<proteinExistence type="predicted"/>
<sequence>MLKSHIYSVGSELAKNAVLTRDILAEANFDDIDLVETSLGISEVRQAPINMQPSELAMPAAERAMAESGLQYHEIDAVIYCGIERDCPEPATAHIIASGLGLTPTICFDVANACHGFTSGLQVANSFIRSGDIRHVLVVTAELSSKVTRQVTAMFKSGELKQEDIKTHIGAMTVGDAAGAMVLGPTEDGSGIDQIRCGSVSRHHALCSYNHNDYGGLSFNMDMGRISAVTLKLVKDLIGPTYQGLNWKADDVDLFIPHQVGERPFMKSLEIVGIDKDKSIATYPKLGNLASATVPVCYDLMKKQGRLVPGSKMLMGTTGSGIVASFVGITL</sequence>
<dbReference type="Gene3D" id="3.40.47.10">
    <property type="match status" value="2"/>
</dbReference>
<evidence type="ECO:0000259" key="3">
    <source>
        <dbReference type="Pfam" id="PF08541"/>
    </source>
</evidence>
<name>A0A2A4X1D9_9GAMM</name>
<dbReference type="CDD" id="cd00830">
    <property type="entry name" value="KAS_III"/>
    <property type="match status" value="1"/>
</dbReference>
<organism evidence="5 6">
    <name type="scientific">SAR86 cluster bacterium</name>
    <dbReference type="NCBI Taxonomy" id="2030880"/>
    <lineage>
        <taxon>Bacteria</taxon>
        <taxon>Pseudomonadati</taxon>
        <taxon>Pseudomonadota</taxon>
        <taxon>Gammaproteobacteria</taxon>
        <taxon>SAR86 cluster</taxon>
    </lineage>
</organism>
<feature type="domain" description="Beta-ketoacyl-[acyl-carrier-protein] synthase III N-terminal" evidence="4">
    <location>
        <begin position="108"/>
        <end position="198"/>
    </location>
</feature>
<gene>
    <name evidence="5" type="ORF">COB20_10805</name>
</gene>
<feature type="domain" description="Beta-ketoacyl-[acyl-carrier-protein] synthase III C-terminal" evidence="3">
    <location>
        <begin position="246"/>
        <end position="323"/>
    </location>
</feature>
<dbReference type="SUPFAM" id="SSF53901">
    <property type="entry name" value="Thiolase-like"/>
    <property type="match status" value="1"/>
</dbReference>
<dbReference type="Pfam" id="PF08541">
    <property type="entry name" value="ACP_syn_III_C"/>
    <property type="match status" value="1"/>
</dbReference>
<evidence type="ECO:0000313" key="5">
    <source>
        <dbReference type="EMBL" id="PCI76350.1"/>
    </source>
</evidence>
<dbReference type="AlphaFoldDB" id="A0A2A4X1D9"/>
<accession>A0A2A4X1D9</accession>
<evidence type="ECO:0000259" key="4">
    <source>
        <dbReference type="Pfam" id="PF08545"/>
    </source>
</evidence>
<comment type="caution">
    <text evidence="5">The sequence shown here is derived from an EMBL/GenBank/DDBJ whole genome shotgun (WGS) entry which is preliminary data.</text>
</comment>
<dbReference type="InterPro" id="IPR013751">
    <property type="entry name" value="ACP_syn_III_N"/>
</dbReference>
<protein>
    <recommendedName>
        <fullName evidence="7">3-oxoacyl-ACP synthase</fullName>
    </recommendedName>
</protein>
<keyword evidence="2" id="KW-0012">Acyltransferase</keyword>
<dbReference type="Proteomes" id="UP000218767">
    <property type="component" value="Unassembled WGS sequence"/>
</dbReference>
<evidence type="ECO:0000256" key="1">
    <source>
        <dbReference type="ARBA" id="ARBA00022679"/>
    </source>
</evidence>
<dbReference type="GO" id="GO:0006633">
    <property type="term" value="P:fatty acid biosynthetic process"/>
    <property type="evidence" value="ECO:0007669"/>
    <property type="project" value="InterPro"/>
</dbReference>
<dbReference type="PANTHER" id="PTHR34069:SF3">
    <property type="entry name" value="ACYL-COA:ACYL-COA ALKYLTRANSFERASE"/>
    <property type="match status" value="1"/>
</dbReference>
<dbReference type="EMBL" id="NVUL01000058">
    <property type="protein sequence ID" value="PCI76350.1"/>
    <property type="molecule type" value="Genomic_DNA"/>
</dbReference>
<dbReference type="Pfam" id="PF08545">
    <property type="entry name" value="ACP_syn_III"/>
    <property type="match status" value="1"/>
</dbReference>
<dbReference type="PANTHER" id="PTHR34069">
    <property type="entry name" value="3-OXOACYL-[ACYL-CARRIER-PROTEIN] SYNTHASE 3"/>
    <property type="match status" value="1"/>
</dbReference>
<evidence type="ECO:0008006" key="7">
    <source>
        <dbReference type="Google" id="ProtNLM"/>
    </source>
</evidence>
<evidence type="ECO:0000313" key="6">
    <source>
        <dbReference type="Proteomes" id="UP000218767"/>
    </source>
</evidence>